<sequence length="112" mass="12324">MANDNSWSISTYILIVLTLITGALTAYVFFFGIPPELKKRLQDEAFEQLGENAASNMMKQALDKVPEGDQKELKQARDKLLGGKNNPLGKFANNAGDDATKDLREGLSSFTK</sequence>
<evidence type="ECO:0000313" key="1">
    <source>
        <dbReference type="EMBL" id="KAK3714738.1"/>
    </source>
</evidence>
<protein>
    <submittedName>
        <fullName evidence="1">Uncharacterized protein</fullName>
    </submittedName>
</protein>
<evidence type="ECO:0000313" key="2">
    <source>
        <dbReference type="Proteomes" id="UP001281147"/>
    </source>
</evidence>
<gene>
    <name evidence="1" type="ORF">LTR37_007718</name>
</gene>
<accession>A0ACC3NEI7</accession>
<dbReference type="Proteomes" id="UP001281147">
    <property type="component" value="Unassembled WGS sequence"/>
</dbReference>
<organism evidence="1 2">
    <name type="scientific">Vermiconidia calcicola</name>
    <dbReference type="NCBI Taxonomy" id="1690605"/>
    <lineage>
        <taxon>Eukaryota</taxon>
        <taxon>Fungi</taxon>
        <taxon>Dikarya</taxon>
        <taxon>Ascomycota</taxon>
        <taxon>Pezizomycotina</taxon>
        <taxon>Dothideomycetes</taxon>
        <taxon>Dothideomycetidae</taxon>
        <taxon>Mycosphaerellales</taxon>
        <taxon>Extremaceae</taxon>
        <taxon>Vermiconidia</taxon>
    </lineage>
</organism>
<comment type="caution">
    <text evidence="1">The sequence shown here is derived from an EMBL/GenBank/DDBJ whole genome shotgun (WGS) entry which is preliminary data.</text>
</comment>
<reference evidence="1" key="1">
    <citation type="submission" date="2023-07" db="EMBL/GenBank/DDBJ databases">
        <title>Black Yeasts Isolated from many extreme environments.</title>
        <authorList>
            <person name="Coleine C."/>
            <person name="Stajich J.E."/>
            <person name="Selbmann L."/>
        </authorList>
    </citation>
    <scope>NUCLEOTIDE SEQUENCE</scope>
    <source>
        <strain evidence="1">CCFEE 5714</strain>
    </source>
</reference>
<name>A0ACC3NEI7_9PEZI</name>
<keyword evidence="2" id="KW-1185">Reference proteome</keyword>
<dbReference type="EMBL" id="JAUTXU010000054">
    <property type="protein sequence ID" value="KAK3714738.1"/>
    <property type="molecule type" value="Genomic_DNA"/>
</dbReference>
<proteinExistence type="predicted"/>